<accession>A0A147BDF8</accession>
<proteinExistence type="predicted"/>
<dbReference type="EMBL" id="GEGO01006596">
    <property type="protein sequence ID" value="JAR88808.1"/>
    <property type="molecule type" value="Transcribed_RNA"/>
</dbReference>
<dbReference type="AlphaFoldDB" id="A0A147BDF8"/>
<organism evidence="3">
    <name type="scientific">Ixodes ricinus</name>
    <name type="common">Common tick</name>
    <name type="synonym">Acarus ricinus</name>
    <dbReference type="NCBI Taxonomy" id="34613"/>
    <lineage>
        <taxon>Eukaryota</taxon>
        <taxon>Metazoa</taxon>
        <taxon>Ecdysozoa</taxon>
        <taxon>Arthropoda</taxon>
        <taxon>Chelicerata</taxon>
        <taxon>Arachnida</taxon>
        <taxon>Acari</taxon>
        <taxon>Parasitiformes</taxon>
        <taxon>Ixodida</taxon>
        <taxon>Ixodoidea</taxon>
        <taxon>Ixodidae</taxon>
        <taxon>Ixodinae</taxon>
        <taxon>Ixodes</taxon>
    </lineage>
</organism>
<evidence type="ECO:0008006" key="4">
    <source>
        <dbReference type="Google" id="ProtNLM"/>
    </source>
</evidence>
<feature type="signal peptide" evidence="2">
    <location>
        <begin position="1"/>
        <end position="20"/>
    </location>
</feature>
<reference evidence="3" key="1">
    <citation type="journal article" date="2018" name="PLoS Negl. Trop. Dis.">
        <title>Sialome diversity of ticks revealed by RNAseq of single tick salivary glands.</title>
        <authorList>
            <person name="Perner J."/>
            <person name="Kropackova S."/>
            <person name="Kopacek P."/>
            <person name="Ribeiro J.M."/>
        </authorList>
    </citation>
    <scope>NUCLEOTIDE SEQUENCE</scope>
    <source>
        <strain evidence="3">Siblings of single egg batch collected in Ceske Budejovice</strain>
        <tissue evidence="3">Salivary glands</tissue>
    </source>
</reference>
<feature type="chain" id="PRO_5007542033" description="Secreted protein" evidence="2">
    <location>
        <begin position="21"/>
        <end position="177"/>
    </location>
</feature>
<feature type="compositionally biased region" description="Polar residues" evidence="1">
    <location>
        <begin position="129"/>
        <end position="138"/>
    </location>
</feature>
<feature type="region of interest" description="Disordered" evidence="1">
    <location>
        <begin position="111"/>
        <end position="146"/>
    </location>
</feature>
<feature type="compositionally biased region" description="Low complexity" evidence="1">
    <location>
        <begin position="111"/>
        <end position="121"/>
    </location>
</feature>
<keyword evidence="2" id="KW-0732">Signal</keyword>
<evidence type="ECO:0000313" key="3">
    <source>
        <dbReference type="EMBL" id="JAR88808.1"/>
    </source>
</evidence>
<name>A0A147BDF8_IXORI</name>
<evidence type="ECO:0000256" key="2">
    <source>
        <dbReference type="SAM" id="SignalP"/>
    </source>
</evidence>
<protein>
    <recommendedName>
        <fullName evidence="4">Secreted protein</fullName>
    </recommendedName>
</protein>
<evidence type="ECO:0000256" key="1">
    <source>
        <dbReference type="SAM" id="MobiDB-lite"/>
    </source>
</evidence>
<sequence>MAAMLTSVLSALRAISQSWSMPLACRGHRAPPWGSLPLGEASPRPAGEPGSGGGSGGAKRPTPLSCCSRCSAVMLVVGAGSWGSLCSSRCLKRSAFRACCSLLRTWLRSQLNSSSPHSGSSARHDHKTSTWSRLSPKSSGEPAAEKMQDRKCSRTWICSLWLYSLWTEALPSLRPLV</sequence>
<feature type="region of interest" description="Disordered" evidence="1">
    <location>
        <begin position="36"/>
        <end position="58"/>
    </location>
</feature>